<keyword evidence="9" id="KW-1185">Reference proteome</keyword>
<reference evidence="8" key="1">
    <citation type="journal article" date="2014" name="Int. J. Syst. Evol. Microbiol.">
        <title>Complete genome sequence of Corynebacterium casei LMG S-19264T (=DSM 44701T), isolated from a smear-ripened cheese.</title>
        <authorList>
            <consortium name="US DOE Joint Genome Institute (JGI-PGF)"/>
            <person name="Walter F."/>
            <person name="Albersmeier A."/>
            <person name="Kalinowski J."/>
            <person name="Ruckert C."/>
        </authorList>
    </citation>
    <scope>NUCLEOTIDE SEQUENCE</scope>
    <source>
        <strain evidence="8">CGMCC 1.16134</strain>
    </source>
</reference>
<dbReference type="AlphaFoldDB" id="A0A917BZ17"/>
<dbReference type="GO" id="GO:0005886">
    <property type="term" value="C:plasma membrane"/>
    <property type="evidence" value="ECO:0007669"/>
    <property type="project" value="UniProtKB-SubCell"/>
</dbReference>
<keyword evidence="5 6" id="KW-0472">Membrane</keyword>
<proteinExistence type="inferred from homology"/>
<comment type="subcellular location">
    <subcellularLocation>
        <location evidence="1 6">Cell membrane</location>
        <topology evidence="1 6">Multi-pass membrane protein</topology>
    </subcellularLocation>
</comment>
<organism evidence="8 9">
    <name type="scientific">Paenibacillus albidus</name>
    <dbReference type="NCBI Taxonomy" id="2041023"/>
    <lineage>
        <taxon>Bacteria</taxon>
        <taxon>Bacillati</taxon>
        <taxon>Bacillota</taxon>
        <taxon>Bacilli</taxon>
        <taxon>Bacillales</taxon>
        <taxon>Paenibacillaceae</taxon>
        <taxon>Paenibacillus</taxon>
    </lineage>
</organism>
<evidence type="ECO:0000256" key="1">
    <source>
        <dbReference type="ARBA" id="ARBA00004651"/>
    </source>
</evidence>
<dbReference type="Pfam" id="PF09335">
    <property type="entry name" value="VTT_dom"/>
    <property type="match status" value="1"/>
</dbReference>
<evidence type="ECO:0000256" key="2">
    <source>
        <dbReference type="ARBA" id="ARBA00022475"/>
    </source>
</evidence>
<dbReference type="PANTHER" id="PTHR12677:SF59">
    <property type="entry name" value="GOLGI APPARATUS MEMBRANE PROTEIN TVP38-RELATED"/>
    <property type="match status" value="1"/>
</dbReference>
<feature type="transmembrane region" description="Helical" evidence="6">
    <location>
        <begin position="60"/>
        <end position="81"/>
    </location>
</feature>
<comment type="similarity">
    <text evidence="6">Belongs to the TVP38/TMEM64 family.</text>
</comment>
<comment type="caution">
    <text evidence="8">The sequence shown here is derived from an EMBL/GenBank/DDBJ whole genome shotgun (WGS) entry which is preliminary data.</text>
</comment>
<evidence type="ECO:0000256" key="5">
    <source>
        <dbReference type="ARBA" id="ARBA00023136"/>
    </source>
</evidence>
<gene>
    <name evidence="8" type="ORF">GCM10010912_02730</name>
</gene>
<reference evidence="8" key="2">
    <citation type="submission" date="2020-09" db="EMBL/GenBank/DDBJ databases">
        <authorList>
            <person name="Sun Q."/>
            <person name="Zhou Y."/>
        </authorList>
    </citation>
    <scope>NUCLEOTIDE SEQUENCE</scope>
    <source>
        <strain evidence="8">CGMCC 1.16134</strain>
    </source>
</reference>
<feature type="transmembrane region" description="Helical" evidence="6">
    <location>
        <begin position="170"/>
        <end position="187"/>
    </location>
</feature>
<evidence type="ECO:0000256" key="4">
    <source>
        <dbReference type="ARBA" id="ARBA00022989"/>
    </source>
</evidence>
<dbReference type="Proteomes" id="UP000637643">
    <property type="component" value="Unassembled WGS sequence"/>
</dbReference>
<dbReference type="RefSeq" id="WP_189021808.1">
    <property type="nucleotide sequence ID" value="NZ_BMKR01000001.1"/>
</dbReference>
<feature type="transmembrane region" description="Helical" evidence="6">
    <location>
        <begin position="140"/>
        <end position="163"/>
    </location>
</feature>
<keyword evidence="2 6" id="KW-1003">Cell membrane</keyword>
<dbReference type="InterPro" id="IPR015414">
    <property type="entry name" value="TMEM64"/>
</dbReference>
<accession>A0A917BZ17</accession>
<feature type="domain" description="VTT" evidence="7">
    <location>
        <begin position="40"/>
        <end position="158"/>
    </location>
</feature>
<evidence type="ECO:0000259" key="7">
    <source>
        <dbReference type="Pfam" id="PF09335"/>
    </source>
</evidence>
<sequence>MTELINSWIDWLLQTLGLSGPYILFATIPLALLQSLFGFFPFAILIVLHVSVFDVMGGMLISWLACNLGGIAVFILARRFFMDWFDRKWGNKLNRYDKWQRYINRYGIWTIVLLRTIPIIPNNVINLMSAVSPLSVSSFIWGTILGNLSYIWLFGTIGSTLIVPREEWNGFLAWYAVFIVVLLAIFIRRHWDHLQEDKHKRLGS</sequence>
<dbReference type="PANTHER" id="PTHR12677">
    <property type="entry name" value="GOLGI APPARATUS MEMBRANE PROTEIN TVP38-RELATED"/>
    <property type="match status" value="1"/>
</dbReference>
<evidence type="ECO:0000313" key="9">
    <source>
        <dbReference type="Proteomes" id="UP000637643"/>
    </source>
</evidence>
<name>A0A917BZ17_9BACL</name>
<keyword evidence="4 6" id="KW-1133">Transmembrane helix</keyword>
<evidence type="ECO:0000256" key="3">
    <source>
        <dbReference type="ARBA" id="ARBA00022692"/>
    </source>
</evidence>
<feature type="transmembrane region" description="Helical" evidence="6">
    <location>
        <begin position="21"/>
        <end position="48"/>
    </location>
</feature>
<feature type="transmembrane region" description="Helical" evidence="6">
    <location>
        <begin position="102"/>
        <end position="120"/>
    </location>
</feature>
<evidence type="ECO:0000313" key="8">
    <source>
        <dbReference type="EMBL" id="GGF60954.1"/>
    </source>
</evidence>
<dbReference type="EMBL" id="BMKR01000001">
    <property type="protein sequence ID" value="GGF60954.1"/>
    <property type="molecule type" value="Genomic_DNA"/>
</dbReference>
<keyword evidence="3 6" id="KW-0812">Transmembrane</keyword>
<protein>
    <recommendedName>
        <fullName evidence="6">TVP38/TMEM64 family membrane protein</fullName>
    </recommendedName>
</protein>
<dbReference type="InterPro" id="IPR032816">
    <property type="entry name" value="VTT_dom"/>
</dbReference>
<evidence type="ECO:0000256" key="6">
    <source>
        <dbReference type="RuleBase" id="RU366058"/>
    </source>
</evidence>